<dbReference type="EMBL" id="DWWB01000020">
    <property type="protein sequence ID" value="HJC65963.1"/>
    <property type="molecule type" value="Genomic_DNA"/>
</dbReference>
<proteinExistence type="predicted"/>
<protein>
    <submittedName>
        <fullName evidence="1">Acetamidase/formamidase family protein</fullName>
    </submittedName>
</protein>
<evidence type="ECO:0000313" key="2">
    <source>
        <dbReference type="Proteomes" id="UP000823863"/>
    </source>
</evidence>
<dbReference type="SUPFAM" id="SSF141130">
    <property type="entry name" value="Acetamidase/Formamidase-like"/>
    <property type="match status" value="1"/>
</dbReference>
<reference evidence="1" key="1">
    <citation type="journal article" date="2021" name="PeerJ">
        <title>Extensive microbial diversity within the chicken gut microbiome revealed by metagenomics and culture.</title>
        <authorList>
            <person name="Gilroy R."/>
            <person name="Ravi A."/>
            <person name="Getino M."/>
            <person name="Pursley I."/>
            <person name="Horton D.L."/>
            <person name="Alikhan N.F."/>
            <person name="Baker D."/>
            <person name="Gharbi K."/>
            <person name="Hall N."/>
            <person name="Watson M."/>
            <person name="Adriaenssens E.M."/>
            <person name="Foster-Nyarko E."/>
            <person name="Jarju S."/>
            <person name="Secka A."/>
            <person name="Antonio M."/>
            <person name="Oren A."/>
            <person name="Chaudhuri R.R."/>
            <person name="La Ragione R."/>
            <person name="Hildebrand F."/>
            <person name="Pallen M.J."/>
        </authorList>
    </citation>
    <scope>NUCLEOTIDE SEQUENCE</scope>
    <source>
        <strain evidence="1">CHK198-12963</strain>
    </source>
</reference>
<sequence>MRVEGQTVYAMWGKNRPGWKVKSGSELTFVTRDCFDNQLLEEDARLEGLDWDAINPATGPVWIEGALPGDVLKVTIREIRVAELGTMAAIPGNGVLGELVKENALKHIRVRDGIAEFSPGIRIPCSPMIGVIGVAPAGEEAIPCGEPGSHGGNMDNTRIGAGTVLYLPVFQEGALLAMGDVHACMGDGEIMVTGLEIPAEVDVQVEVLKGVSIRNPMLETEEACYTIASDEDLEKAVFSAVYDMTQVVMRQLNMPLEEAGMLLSAMGNLQFCQVVDPKRTVRMEMKRSVLRNMLTA</sequence>
<dbReference type="Gene3D" id="2.60.120.580">
    <property type="entry name" value="Acetamidase/Formamidase-like domains"/>
    <property type="match status" value="1"/>
</dbReference>
<name>A0A9D2PTG7_9FIRM</name>
<gene>
    <name evidence="1" type="ORF">H9931_04480</name>
</gene>
<comment type="caution">
    <text evidence="1">The sequence shown here is derived from an EMBL/GenBank/DDBJ whole genome shotgun (WGS) entry which is preliminary data.</text>
</comment>
<organism evidence="1 2">
    <name type="scientific">Candidatus Enterocloster excrementigallinarum</name>
    <dbReference type="NCBI Taxonomy" id="2838558"/>
    <lineage>
        <taxon>Bacteria</taxon>
        <taxon>Bacillati</taxon>
        <taxon>Bacillota</taxon>
        <taxon>Clostridia</taxon>
        <taxon>Lachnospirales</taxon>
        <taxon>Lachnospiraceae</taxon>
        <taxon>Enterocloster</taxon>
    </lineage>
</organism>
<dbReference type="PANTHER" id="PTHR31891:SF1">
    <property type="entry name" value="FORMAMIDASE C869.04-RELATED"/>
    <property type="match status" value="1"/>
</dbReference>
<dbReference type="InterPro" id="IPR004304">
    <property type="entry name" value="FmdA_AmdA"/>
</dbReference>
<accession>A0A9D2PTG7</accession>
<dbReference type="Proteomes" id="UP000823863">
    <property type="component" value="Unassembled WGS sequence"/>
</dbReference>
<reference evidence="1" key="2">
    <citation type="submission" date="2021-04" db="EMBL/GenBank/DDBJ databases">
        <authorList>
            <person name="Gilroy R."/>
        </authorList>
    </citation>
    <scope>NUCLEOTIDE SEQUENCE</scope>
    <source>
        <strain evidence="1">CHK198-12963</strain>
    </source>
</reference>
<evidence type="ECO:0000313" key="1">
    <source>
        <dbReference type="EMBL" id="HJC65963.1"/>
    </source>
</evidence>
<dbReference type="GO" id="GO:0016811">
    <property type="term" value="F:hydrolase activity, acting on carbon-nitrogen (but not peptide) bonds, in linear amides"/>
    <property type="evidence" value="ECO:0007669"/>
    <property type="project" value="InterPro"/>
</dbReference>
<dbReference type="AlphaFoldDB" id="A0A9D2PTG7"/>
<dbReference type="Gene3D" id="3.10.28.20">
    <property type="entry name" value="Acetamidase/Formamidase-like domains"/>
    <property type="match status" value="1"/>
</dbReference>
<dbReference type="PANTHER" id="PTHR31891">
    <property type="entry name" value="FORMAMIDASE C869.04-RELATED"/>
    <property type="match status" value="1"/>
</dbReference>
<dbReference type="Gene3D" id="2.40.10.120">
    <property type="match status" value="1"/>
</dbReference>
<dbReference type="Pfam" id="PF03069">
    <property type="entry name" value="FmdA_AmdA"/>
    <property type="match status" value="2"/>
</dbReference>